<sequence length="138" mass="15602">MCKDRDGVLRVLGLTSLTTHDKYLGLPMGLELLKCGLRRSICDGAQVWAFKDPWLPHPTSFKPIRRRIMIIVSEFILPSGARDVVKLQQGFLPMNVDIILSIPLARQAAKDGWCWHYDRDKVYNVKSGYLLACRGGCT</sequence>
<protein>
    <submittedName>
        <fullName evidence="1">Uncharacterized protein</fullName>
    </submittedName>
</protein>
<dbReference type="Gramene" id="evm.model.01.2858">
    <property type="protein sequence ID" value="cds.evm.model.01.2858"/>
    <property type="gene ID" value="evm.TU.01.2858"/>
</dbReference>
<organism evidence="1 2">
    <name type="scientific">Cannabis sativa</name>
    <name type="common">Hemp</name>
    <name type="synonym">Marijuana</name>
    <dbReference type="NCBI Taxonomy" id="3483"/>
    <lineage>
        <taxon>Eukaryota</taxon>
        <taxon>Viridiplantae</taxon>
        <taxon>Streptophyta</taxon>
        <taxon>Embryophyta</taxon>
        <taxon>Tracheophyta</taxon>
        <taxon>Spermatophyta</taxon>
        <taxon>Magnoliopsida</taxon>
        <taxon>eudicotyledons</taxon>
        <taxon>Gunneridae</taxon>
        <taxon>Pentapetalae</taxon>
        <taxon>rosids</taxon>
        <taxon>fabids</taxon>
        <taxon>Rosales</taxon>
        <taxon>Cannabaceae</taxon>
        <taxon>Cannabis</taxon>
    </lineage>
</organism>
<name>A0A803NMW4_CANSA</name>
<dbReference type="EMBL" id="UZAU01000081">
    <property type="status" value="NOT_ANNOTATED_CDS"/>
    <property type="molecule type" value="Genomic_DNA"/>
</dbReference>
<accession>A0A803NMW4</accession>
<evidence type="ECO:0000313" key="1">
    <source>
        <dbReference type="EnsemblPlants" id="cds.evm.model.01.2858"/>
    </source>
</evidence>
<reference evidence="1" key="1">
    <citation type="submission" date="2018-11" db="EMBL/GenBank/DDBJ databases">
        <authorList>
            <person name="Grassa J C."/>
        </authorList>
    </citation>
    <scope>NUCLEOTIDE SEQUENCE [LARGE SCALE GENOMIC DNA]</scope>
</reference>
<proteinExistence type="predicted"/>
<reference evidence="1" key="2">
    <citation type="submission" date="2021-03" db="UniProtKB">
        <authorList>
            <consortium name="EnsemblPlants"/>
        </authorList>
    </citation>
    <scope>IDENTIFICATION</scope>
</reference>
<keyword evidence="2" id="KW-1185">Reference proteome</keyword>
<evidence type="ECO:0000313" key="2">
    <source>
        <dbReference type="Proteomes" id="UP000596661"/>
    </source>
</evidence>
<dbReference type="EnsemblPlants" id="evm.model.01.2858">
    <property type="protein sequence ID" value="cds.evm.model.01.2858"/>
    <property type="gene ID" value="evm.TU.01.2858"/>
</dbReference>
<dbReference type="Proteomes" id="UP000596661">
    <property type="component" value="Chromosome 1"/>
</dbReference>
<dbReference type="AlphaFoldDB" id="A0A803NMW4"/>